<evidence type="ECO:0000313" key="10">
    <source>
        <dbReference type="Ensembl" id="ENSOMEP00000003797.1"/>
    </source>
</evidence>
<evidence type="ECO:0000256" key="4">
    <source>
        <dbReference type="ARBA" id="ARBA00022840"/>
    </source>
</evidence>
<dbReference type="InterPro" id="IPR018303">
    <property type="entry name" value="ATPase_P-typ_P_site"/>
</dbReference>
<dbReference type="Proteomes" id="UP000261560">
    <property type="component" value="Unplaced"/>
</dbReference>
<evidence type="ECO:0000256" key="5">
    <source>
        <dbReference type="ARBA" id="ARBA00022967"/>
    </source>
</evidence>
<protein>
    <submittedName>
        <fullName evidence="10">ATPase phospholipid transporting 8B3</fullName>
    </submittedName>
</protein>
<feature type="region of interest" description="Disordered" evidence="8">
    <location>
        <begin position="1"/>
        <end position="31"/>
    </location>
</feature>
<comment type="subcellular location">
    <subcellularLocation>
        <location evidence="1">Membrane</location>
    </subcellularLocation>
</comment>
<dbReference type="InterPro" id="IPR023298">
    <property type="entry name" value="ATPase_P-typ_TM_dom_sf"/>
</dbReference>
<dbReference type="GO" id="GO:0045332">
    <property type="term" value="P:phospholipid translocation"/>
    <property type="evidence" value="ECO:0007669"/>
    <property type="project" value="TreeGrafter"/>
</dbReference>
<keyword evidence="6" id="KW-1133">Transmembrane helix</keyword>
<dbReference type="GO" id="GO:0005802">
    <property type="term" value="C:trans-Golgi network"/>
    <property type="evidence" value="ECO:0007669"/>
    <property type="project" value="TreeGrafter"/>
</dbReference>
<keyword evidence="2" id="KW-0812">Transmembrane</keyword>
<dbReference type="InterPro" id="IPR008250">
    <property type="entry name" value="ATPase_P-typ_transduc_dom_A_sf"/>
</dbReference>
<keyword evidence="11" id="KW-1185">Reference proteome</keyword>
<evidence type="ECO:0000256" key="1">
    <source>
        <dbReference type="ARBA" id="ARBA00004370"/>
    </source>
</evidence>
<reference evidence="10" key="1">
    <citation type="submission" date="2025-08" db="UniProtKB">
        <authorList>
            <consortium name="Ensembl"/>
        </authorList>
    </citation>
    <scope>IDENTIFICATION</scope>
</reference>
<dbReference type="GO" id="GO:0140326">
    <property type="term" value="F:ATPase-coupled intramembrane lipid transporter activity"/>
    <property type="evidence" value="ECO:0007669"/>
    <property type="project" value="TreeGrafter"/>
</dbReference>
<dbReference type="Gene3D" id="3.40.50.1000">
    <property type="entry name" value="HAD superfamily/HAD-like"/>
    <property type="match status" value="1"/>
</dbReference>
<dbReference type="Ensembl" id="ENSOMET00000010234.1">
    <property type="protein sequence ID" value="ENSOMEP00000003797.1"/>
    <property type="gene ID" value="ENSOMEG00000004754.1"/>
</dbReference>
<dbReference type="SUPFAM" id="SSF81653">
    <property type="entry name" value="Calcium ATPase, transduction domain A"/>
    <property type="match status" value="1"/>
</dbReference>
<dbReference type="InterPro" id="IPR023214">
    <property type="entry name" value="HAD_sf"/>
</dbReference>
<organism evidence="10 11">
    <name type="scientific">Oryzias melastigma</name>
    <name type="common">Marine medaka</name>
    <dbReference type="NCBI Taxonomy" id="30732"/>
    <lineage>
        <taxon>Eukaryota</taxon>
        <taxon>Metazoa</taxon>
        <taxon>Chordata</taxon>
        <taxon>Craniata</taxon>
        <taxon>Vertebrata</taxon>
        <taxon>Euteleostomi</taxon>
        <taxon>Actinopterygii</taxon>
        <taxon>Neopterygii</taxon>
        <taxon>Teleostei</taxon>
        <taxon>Neoteleostei</taxon>
        <taxon>Acanthomorphata</taxon>
        <taxon>Ovalentaria</taxon>
        <taxon>Atherinomorphae</taxon>
        <taxon>Beloniformes</taxon>
        <taxon>Adrianichthyidae</taxon>
        <taxon>Oryziinae</taxon>
        <taxon>Oryzias</taxon>
    </lineage>
</organism>
<dbReference type="AlphaFoldDB" id="A0A3B3BF17"/>
<keyword evidence="4" id="KW-0067">ATP-binding</keyword>
<dbReference type="GO" id="GO:0007030">
    <property type="term" value="P:Golgi organization"/>
    <property type="evidence" value="ECO:0007669"/>
    <property type="project" value="TreeGrafter"/>
</dbReference>
<dbReference type="Pfam" id="PF16209">
    <property type="entry name" value="PhoLip_ATPase_N"/>
    <property type="match status" value="1"/>
</dbReference>
<keyword evidence="5" id="KW-1278">Translocase</keyword>
<dbReference type="PANTHER" id="PTHR24092">
    <property type="entry name" value="PROBABLE PHOSPHOLIPID-TRANSPORTING ATPASE"/>
    <property type="match status" value="1"/>
</dbReference>
<dbReference type="Gene3D" id="2.70.150.10">
    <property type="entry name" value="Calcium-transporting ATPase, cytoplasmic transduction domain A"/>
    <property type="match status" value="1"/>
</dbReference>
<proteinExistence type="predicted"/>
<dbReference type="PANTHER" id="PTHR24092:SF198">
    <property type="entry name" value="PHOSPHOLIPID-TRANSPORTING ATPASE"/>
    <property type="match status" value="1"/>
</dbReference>
<keyword evidence="7" id="KW-0472">Membrane</keyword>
<dbReference type="InterPro" id="IPR023299">
    <property type="entry name" value="ATPase_P-typ_cyto_dom_N"/>
</dbReference>
<dbReference type="GO" id="GO:0005886">
    <property type="term" value="C:plasma membrane"/>
    <property type="evidence" value="ECO:0007669"/>
    <property type="project" value="TreeGrafter"/>
</dbReference>
<evidence type="ECO:0000259" key="9">
    <source>
        <dbReference type="Pfam" id="PF16209"/>
    </source>
</evidence>
<dbReference type="Gene3D" id="3.40.1110.10">
    <property type="entry name" value="Calcium-transporting ATPase, cytoplasmic domain N"/>
    <property type="match status" value="1"/>
</dbReference>
<evidence type="ECO:0000256" key="6">
    <source>
        <dbReference type="ARBA" id="ARBA00022989"/>
    </source>
</evidence>
<evidence type="ECO:0000256" key="2">
    <source>
        <dbReference type="ARBA" id="ARBA00022692"/>
    </source>
</evidence>
<sequence length="491" mass="55435">QQRRSSRGGPEEQRSSRGGAAEEDQRSRGAAEERFTWEVRANSPNYHRARQKKSFLCFQWGRYAGNAVHSHKYSPLSFLPLTLFEQFHRAANLYFLLMVVLQCVPPISSIPWYITMIPLLVVLSVRASKDLANDMSGSGPHLLKTFLVWFDLHIWFLSSQADLLLLCSSEPHSLCYVETADIDGETNLKFRQALAATHSHLGSCPSEGALAAFDGVVQCEEPNDRLYVFRGHLLWRGECHHLENEHVLLRGTVLRNTDRAYGLVVYSGADSKIMRNCGKMKLKRARTEQVLNRVVIGVSWWTAGSGGVLRRCRHVYLLALVFNGDPAYTAFLVYWSYIILLSPAMFEVIHSVHSRFIGWDLELYWQPGDRPAQARNTSLNEELGQVGYLLSDKTGTLTQNRLLFRQCCIAGEIYGNEESRSLLQTANAENECRRRPAAPTLYVGAVGHDGEQNPGHHVLHSFSQLFRFTLKASHFCSSVLNPINVISINLT</sequence>
<evidence type="ECO:0000256" key="8">
    <source>
        <dbReference type="SAM" id="MobiDB-lite"/>
    </source>
</evidence>
<evidence type="ECO:0000256" key="3">
    <source>
        <dbReference type="ARBA" id="ARBA00022741"/>
    </source>
</evidence>
<reference evidence="10" key="2">
    <citation type="submission" date="2025-09" db="UniProtKB">
        <authorList>
            <consortium name="Ensembl"/>
        </authorList>
    </citation>
    <scope>IDENTIFICATION</scope>
</reference>
<name>A0A3B3BF17_ORYME</name>
<dbReference type="InterPro" id="IPR032631">
    <property type="entry name" value="P-type_ATPase_N"/>
</dbReference>
<dbReference type="GO" id="GO:0005524">
    <property type="term" value="F:ATP binding"/>
    <property type="evidence" value="ECO:0007669"/>
    <property type="project" value="UniProtKB-KW"/>
</dbReference>
<accession>A0A3B3BF17</accession>
<dbReference type="GeneTree" id="ENSGT00940000160463"/>
<feature type="domain" description="P-type ATPase N-terminal" evidence="9">
    <location>
        <begin position="48"/>
        <end position="116"/>
    </location>
</feature>
<dbReference type="SUPFAM" id="SSF81665">
    <property type="entry name" value="Calcium ATPase, transmembrane domain M"/>
    <property type="match status" value="1"/>
</dbReference>
<evidence type="ECO:0000256" key="7">
    <source>
        <dbReference type="ARBA" id="ARBA00023136"/>
    </source>
</evidence>
<dbReference type="PROSITE" id="PS00154">
    <property type="entry name" value="ATPASE_E1_E2"/>
    <property type="match status" value="1"/>
</dbReference>
<keyword evidence="3" id="KW-0547">Nucleotide-binding</keyword>
<evidence type="ECO:0000313" key="11">
    <source>
        <dbReference type="Proteomes" id="UP000261560"/>
    </source>
</evidence>